<proteinExistence type="predicted"/>
<dbReference type="EMBL" id="LXQA010160478">
    <property type="protein sequence ID" value="MCI27618.1"/>
    <property type="molecule type" value="Genomic_DNA"/>
</dbReference>
<dbReference type="Proteomes" id="UP000265520">
    <property type="component" value="Unassembled WGS sequence"/>
</dbReference>
<evidence type="ECO:0000313" key="2">
    <source>
        <dbReference type="Proteomes" id="UP000265520"/>
    </source>
</evidence>
<evidence type="ECO:0000313" key="1">
    <source>
        <dbReference type="EMBL" id="MCI27618.1"/>
    </source>
</evidence>
<accession>A0A392QTK0</accession>
<keyword evidence="2" id="KW-1185">Reference proteome</keyword>
<sequence length="55" mass="6026">MLAGSGKGSMKAHFSLRLNKVSEQVLHKENIKEVGTVMRGTRKSNTQAKLALSRT</sequence>
<reference evidence="1 2" key="1">
    <citation type="journal article" date="2018" name="Front. Plant Sci.">
        <title>Red Clover (Trifolium pratense) and Zigzag Clover (T. medium) - A Picture of Genomic Similarities and Differences.</title>
        <authorList>
            <person name="Dluhosova J."/>
            <person name="Istvanek J."/>
            <person name="Nedelnik J."/>
            <person name="Repkova J."/>
        </authorList>
    </citation>
    <scope>NUCLEOTIDE SEQUENCE [LARGE SCALE GENOMIC DNA]</scope>
    <source>
        <strain evidence="2">cv. 10/8</strain>
        <tissue evidence="1">Leaf</tissue>
    </source>
</reference>
<organism evidence="1 2">
    <name type="scientific">Trifolium medium</name>
    <dbReference type="NCBI Taxonomy" id="97028"/>
    <lineage>
        <taxon>Eukaryota</taxon>
        <taxon>Viridiplantae</taxon>
        <taxon>Streptophyta</taxon>
        <taxon>Embryophyta</taxon>
        <taxon>Tracheophyta</taxon>
        <taxon>Spermatophyta</taxon>
        <taxon>Magnoliopsida</taxon>
        <taxon>eudicotyledons</taxon>
        <taxon>Gunneridae</taxon>
        <taxon>Pentapetalae</taxon>
        <taxon>rosids</taxon>
        <taxon>fabids</taxon>
        <taxon>Fabales</taxon>
        <taxon>Fabaceae</taxon>
        <taxon>Papilionoideae</taxon>
        <taxon>50 kb inversion clade</taxon>
        <taxon>NPAAA clade</taxon>
        <taxon>Hologalegina</taxon>
        <taxon>IRL clade</taxon>
        <taxon>Trifolieae</taxon>
        <taxon>Trifolium</taxon>
    </lineage>
</organism>
<name>A0A392QTK0_9FABA</name>
<protein>
    <submittedName>
        <fullName evidence="1">Uncharacterized protein</fullName>
    </submittedName>
</protein>
<dbReference type="AlphaFoldDB" id="A0A392QTK0"/>
<comment type="caution">
    <text evidence="1">The sequence shown here is derived from an EMBL/GenBank/DDBJ whole genome shotgun (WGS) entry which is preliminary data.</text>
</comment>